<sequence>MTIEIGILVSIIGVLLAILTFTLNRDKTVKSEASRNAVIETKLDNISQGVESIRIDNRASEQRVRDLSERVVKVEESTKQAHKRLDNFENKGEM</sequence>
<feature type="transmembrane region" description="Helical" evidence="2">
    <location>
        <begin position="6"/>
        <end position="23"/>
    </location>
</feature>
<evidence type="ECO:0000256" key="2">
    <source>
        <dbReference type="SAM" id="Phobius"/>
    </source>
</evidence>
<evidence type="ECO:0000313" key="3">
    <source>
        <dbReference type="EMBL" id="MDQ0228403.1"/>
    </source>
</evidence>
<keyword evidence="2" id="KW-0812">Transmembrane</keyword>
<keyword evidence="2" id="KW-1133">Transmembrane helix</keyword>
<feature type="coiled-coil region" evidence="1">
    <location>
        <begin position="50"/>
        <end position="91"/>
    </location>
</feature>
<keyword evidence="1" id="KW-0175">Coiled coil</keyword>
<proteinExistence type="predicted"/>
<dbReference type="EMBL" id="JAUSTZ010000021">
    <property type="protein sequence ID" value="MDQ0228403.1"/>
    <property type="molecule type" value="Genomic_DNA"/>
</dbReference>
<dbReference type="RefSeq" id="WP_174879941.1">
    <property type="nucleotide sequence ID" value="NZ_CADEPK010000080.1"/>
</dbReference>
<name>A0ABT9Z824_9BACI</name>
<evidence type="ECO:0000256" key="1">
    <source>
        <dbReference type="SAM" id="Coils"/>
    </source>
</evidence>
<gene>
    <name evidence="3" type="ORF">J2S02_004786</name>
</gene>
<reference evidence="3 4" key="1">
    <citation type="submission" date="2023-07" db="EMBL/GenBank/DDBJ databases">
        <title>Genomic Encyclopedia of Type Strains, Phase IV (KMG-IV): sequencing the most valuable type-strain genomes for metagenomic binning, comparative biology and taxonomic classification.</title>
        <authorList>
            <person name="Goeker M."/>
        </authorList>
    </citation>
    <scope>NUCLEOTIDE SEQUENCE [LARGE SCALE GENOMIC DNA]</scope>
    <source>
        <strain evidence="3 4">DSM 17723</strain>
    </source>
</reference>
<keyword evidence="4" id="KW-1185">Reference proteome</keyword>
<accession>A0ABT9Z824</accession>
<protein>
    <submittedName>
        <fullName evidence="3">Type II secretory pathway pseudopilin PulG</fullName>
    </submittedName>
</protein>
<dbReference type="Proteomes" id="UP001232245">
    <property type="component" value="Unassembled WGS sequence"/>
</dbReference>
<organism evidence="3 4">
    <name type="scientific">Metabacillus niabensis</name>
    <dbReference type="NCBI Taxonomy" id="324854"/>
    <lineage>
        <taxon>Bacteria</taxon>
        <taxon>Bacillati</taxon>
        <taxon>Bacillota</taxon>
        <taxon>Bacilli</taxon>
        <taxon>Bacillales</taxon>
        <taxon>Bacillaceae</taxon>
        <taxon>Metabacillus</taxon>
    </lineage>
</organism>
<keyword evidence="2" id="KW-0472">Membrane</keyword>
<evidence type="ECO:0000313" key="4">
    <source>
        <dbReference type="Proteomes" id="UP001232245"/>
    </source>
</evidence>
<comment type="caution">
    <text evidence="3">The sequence shown here is derived from an EMBL/GenBank/DDBJ whole genome shotgun (WGS) entry which is preliminary data.</text>
</comment>